<evidence type="ECO:0000313" key="4">
    <source>
        <dbReference type="EMBL" id="KAF8793430.1"/>
    </source>
</evidence>
<name>A0A8T0FV42_ARGBR</name>
<feature type="coiled-coil region" evidence="2">
    <location>
        <begin position="858"/>
        <end position="892"/>
    </location>
</feature>
<evidence type="ECO:0000256" key="2">
    <source>
        <dbReference type="SAM" id="Coils"/>
    </source>
</evidence>
<evidence type="ECO:0000256" key="3">
    <source>
        <dbReference type="SAM" id="MobiDB-lite"/>
    </source>
</evidence>
<dbReference type="EMBL" id="JABXBU010000003">
    <property type="protein sequence ID" value="KAF8793430.1"/>
    <property type="molecule type" value="Genomic_DNA"/>
</dbReference>
<dbReference type="PANTHER" id="PTHR32083:SF0">
    <property type="entry name" value="CILIA AND FLAGELLA-ASSOCIATED PROTEIN 58"/>
    <property type="match status" value="1"/>
</dbReference>
<feature type="coiled-coil region" evidence="2">
    <location>
        <begin position="589"/>
        <end position="704"/>
    </location>
</feature>
<sequence>MNEENSPPEFIPQISITDEENVEVPAESEAEEPLSGIPGQEQQGEAEGRHPSVSLQLMDKQHEWLAEIEAKCASLETAFITKMQFVALSNHFQEYLKELEEKETLAREKGEFANLFNKFRTCYASSQKFHNKLMEVKGRKELVEAENRILKKRLFDQQIRLDALQVHLGNAREEVEEKEREKLAVQKQLIDLKEETEKLKSQQHPEKEEADEPPTRVAVTGDTKEELKIRHLEEEVESLKSDLAFSSEREATLSAKLDRADKTTASLKNELTSARSELQRQISQRERVEEAFAQTSENLSKKSELASELAQEVQELKSELEMSKSKCSSLLKDLRSNSKKLDAATQSIEKLRRDLDIRENRLKAAAEQRRSLEAEITNKQGEIFALKVDLANVSKQKSELSRQVALLKKKVLEMEAGAQNLQEQIVSKQKLIDALEKEHVENEDKMKELTKQKDAFMQESQKQEQIIINLRLDIKSSEEKIADIIKELNAGKQEITRLQDIIRRLVKAKDKMAADALELNRNISHLKGEIKGLQIQMDDSKKMVMKLSREIEEERAKYKLLAIDERFYRKSCADANRMIEKQNEDQNLLNKHILQLKSYNQELDDQRKKLEVQLKCSTEQLESAKEFLKQKTKITKEMSETIQRKDDDLKSRLKNISNLQQELDNLKKELESTTKDKDALSKKLSESDAQIASYKERIELMEHDLTVSNRTLAEREDDIKLLKLQLLEMHRIHSLMEKKVENMHMTRQELIEIQQEFQDQKFKFKRMEMEVQRPINFHRWRILEGTDPDHAMLVSKVHALQKQLIQKVSEMDAREVQLREKEQLIQKLREMLRRRPDTAAAGELIDCKRELKSRMERLKCLTTERNMFENLVEKYRQETMALRDQLKKYKMEEFEVKRKKVVRK</sequence>
<keyword evidence="4" id="KW-0282">Flagellum</keyword>
<feature type="region of interest" description="Disordered" evidence="3">
    <location>
        <begin position="1"/>
        <end position="51"/>
    </location>
</feature>
<keyword evidence="5" id="KW-1185">Reference proteome</keyword>
<protein>
    <submittedName>
        <fullName evidence="4">Cilia- and flagella-associated protein 58 like protein</fullName>
    </submittedName>
</protein>
<dbReference type="AlphaFoldDB" id="A0A8T0FV42"/>
<feature type="compositionally biased region" description="Acidic residues" evidence="3">
    <location>
        <begin position="17"/>
        <end position="32"/>
    </location>
</feature>
<evidence type="ECO:0000313" key="5">
    <source>
        <dbReference type="Proteomes" id="UP000807504"/>
    </source>
</evidence>
<reference evidence="4" key="2">
    <citation type="submission" date="2020-06" db="EMBL/GenBank/DDBJ databases">
        <authorList>
            <person name="Sheffer M."/>
        </authorList>
    </citation>
    <scope>NUCLEOTIDE SEQUENCE</scope>
</reference>
<dbReference type="GO" id="GO:0005856">
    <property type="term" value="C:cytoskeleton"/>
    <property type="evidence" value="ECO:0007669"/>
    <property type="project" value="TreeGrafter"/>
</dbReference>
<dbReference type="Gene3D" id="1.20.5.170">
    <property type="match status" value="1"/>
</dbReference>
<keyword evidence="1 2" id="KW-0175">Coiled coil</keyword>
<feature type="compositionally biased region" description="Basic and acidic residues" evidence="3">
    <location>
        <begin position="195"/>
        <end position="207"/>
    </location>
</feature>
<feature type="region of interest" description="Disordered" evidence="3">
    <location>
        <begin position="195"/>
        <end position="217"/>
    </location>
</feature>
<organism evidence="4 5">
    <name type="scientific">Argiope bruennichi</name>
    <name type="common">Wasp spider</name>
    <name type="synonym">Aranea bruennichi</name>
    <dbReference type="NCBI Taxonomy" id="94029"/>
    <lineage>
        <taxon>Eukaryota</taxon>
        <taxon>Metazoa</taxon>
        <taxon>Ecdysozoa</taxon>
        <taxon>Arthropoda</taxon>
        <taxon>Chelicerata</taxon>
        <taxon>Arachnida</taxon>
        <taxon>Araneae</taxon>
        <taxon>Araneomorphae</taxon>
        <taxon>Entelegynae</taxon>
        <taxon>Araneoidea</taxon>
        <taxon>Araneidae</taxon>
        <taxon>Argiope</taxon>
    </lineage>
</organism>
<comment type="caution">
    <text evidence="4">The sequence shown here is derived from an EMBL/GenBank/DDBJ whole genome shotgun (WGS) entry which is preliminary data.</text>
</comment>
<reference evidence="4" key="1">
    <citation type="journal article" date="2020" name="bioRxiv">
        <title>Chromosome-level reference genome of the European wasp spider Argiope bruennichi: a resource for studies on range expansion and evolutionary adaptation.</title>
        <authorList>
            <person name="Sheffer M.M."/>
            <person name="Hoppe A."/>
            <person name="Krehenwinkel H."/>
            <person name="Uhl G."/>
            <person name="Kuss A.W."/>
            <person name="Jensen L."/>
            <person name="Jensen C."/>
            <person name="Gillespie R.G."/>
            <person name="Hoff K.J."/>
            <person name="Prost S."/>
        </authorList>
    </citation>
    <scope>NUCLEOTIDE SEQUENCE</scope>
</reference>
<accession>A0A8T0FV42</accession>
<proteinExistence type="predicted"/>
<evidence type="ECO:0000256" key="1">
    <source>
        <dbReference type="ARBA" id="ARBA00023054"/>
    </source>
</evidence>
<keyword evidence="4" id="KW-0969">Cilium</keyword>
<dbReference type="PANTHER" id="PTHR32083">
    <property type="entry name" value="CILIA AND FLAGELLA-ASSOCIATED PROTEIN 58-RELATED"/>
    <property type="match status" value="1"/>
</dbReference>
<gene>
    <name evidence="4" type="ORF">HNY73_004912</name>
</gene>
<dbReference type="Proteomes" id="UP000807504">
    <property type="component" value="Unassembled WGS sequence"/>
</dbReference>
<keyword evidence="4" id="KW-0966">Cell projection</keyword>